<evidence type="ECO:0000256" key="1">
    <source>
        <dbReference type="SAM" id="Phobius"/>
    </source>
</evidence>
<dbReference type="AlphaFoldDB" id="A0A2A5QU41"/>
<dbReference type="RefSeq" id="WP_097379225.1">
    <property type="nucleotide sequence ID" value="NZ_NXNI01000001.1"/>
</dbReference>
<dbReference type="GO" id="GO:0016787">
    <property type="term" value="F:hydrolase activity"/>
    <property type="evidence" value="ECO:0007669"/>
    <property type="project" value="UniProtKB-KW"/>
</dbReference>
<keyword evidence="1" id="KW-0812">Transmembrane</keyword>
<dbReference type="Proteomes" id="UP000219689">
    <property type="component" value="Unassembled WGS sequence"/>
</dbReference>
<comment type="caution">
    <text evidence="2">The sequence shown here is derived from an EMBL/GenBank/DDBJ whole genome shotgun (WGS) entry which is preliminary data.</text>
</comment>
<organism evidence="2 3">
    <name type="scientific">Natrinema ejinorense</name>
    <dbReference type="NCBI Taxonomy" id="373386"/>
    <lineage>
        <taxon>Archaea</taxon>
        <taxon>Methanobacteriati</taxon>
        <taxon>Methanobacteriota</taxon>
        <taxon>Stenosarchaea group</taxon>
        <taxon>Halobacteria</taxon>
        <taxon>Halobacteriales</taxon>
        <taxon>Natrialbaceae</taxon>
        <taxon>Natrinema</taxon>
    </lineage>
</organism>
<proteinExistence type="predicted"/>
<protein>
    <submittedName>
        <fullName evidence="2">Metal-dependent hydrolase</fullName>
    </submittedName>
</protein>
<evidence type="ECO:0000313" key="3">
    <source>
        <dbReference type="Proteomes" id="UP000219689"/>
    </source>
</evidence>
<accession>A0A2A5QU41</accession>
<sequence>MGPGRIAFLAGAFATHAIVGYALVRGSTGADPRLGIVFGLVPDVDFLFLSAWGQPFVHRGITHTPLFVLAVVAGSYAVARSREFAAAVALALGSHLVIDSLSPMGIDPLFPLETNWSPGLPVHGPTATIVLWTASIGFLAWRTDAFRSSDYSSN</sequence>
<dbReference type="EMBL" id="NXNI01000001">
    <property type="protein sequence ID" value="PCR90279.1"/>
    <property type="molecule type" value="Genomic_DNA"/>
</dbReference>
<keyword evidence="3" id="KW-1185">Reference proteome</keyword>
<feature type="transmembrane region" description="Helical" evidence="1">
    <location>
        <begin position="36"/>
        <end position="54"/>
    </location>
</feature>
<dbReference type="OrthoDB" id="118042at2157"/>
<keyword evidence="2" id="KW-0378">Hydrolase</keyword>
<feature type="transmembrane region" description="Helical" evidence="1">
    <location>
        <begin position="60"/>
        <end position="79"/>
    </location>
</feature>
<gene>
    <name evidence="2" type="ORF">CP557_06825</name>
</gene>
<name>A0A2A5QU41_9EURY</name>
<feature type="transmembrane region" description="Helical" evidence="1">
    <location>
        <begin position="122"/>
        <end position="141"/>
    </location>
</feature>
<feature type="transmembrane region" description="Helical" evidence="1">
    <location>
        <begin position="6"/>
        <end position="24"/>
    </location>
</feature>
<dbReference type="InterPro" id="IPR007404">
    <property type="entry name" value="YdjM-like"/>
</dbReference>
<keyword evidence="1" id="KW-0472">Membrane</keyword>
<dbReference type="Pfam" id="PF04307">
    <property type="entry name" value="YdjM"/>
    <property type="match status" value="1"/>
</dbReference>
<evidence type="ECO:0000313" key="2">
    <source>
        <dbReference type="EMBL" id="PCR90279.1"/>
    </source>
</evidence>
<feature type="transmembrane region" description="Helical" evidence="1">
    <location>
        <begin position="84"/>
        <end position="102"/>
    </location>
</feature>
<reference evidence="2 3" key="1">
    <citation type="submission" date="2017-09" db="EMBL/GenBank/DDBJ databases">
        <title>Genome sequences of Natrinema ejinorence JCM 13890T.</title>
        <authorList>
            <person name="Roh S.W."/>
            <person name="Kim Y.B."/>
            <person name="Kim J.Y."/>
        </authorList>
    </citation>
    <scope>NUCLEOTIDE SEQUENCE [LARGE SCALE GENOMIC DNA]</scope>
    <source>
        <strain evidence="2 3">JCM 13890</strain>
    </source>
</reference>
<keyword evidence="1" id="KW-1133">Transmembrane helix</keyword>